<protein>
    <submittedName>
        <fullName evidence="6">Chitin deacetylase</fullName>
    </submittedName>
</protein>
<evidence type="ECO:0000259" key="5">
    <source>
        <dbReference type="PROSITE" id="PS51677"/>
    </source>
</evidence>
<dbReference type="InterPro" id="IPR011330">
    <property type="entry name" value="Glyco_hydro/deAcase_b/a-brl"/>
</dbReference>
<dbReference type="PANTHER" id="PTHR10587">
    <property type="entry name" value="GLYCOSYL TRANSFERASE-RELATED"/>
    <property type="match status" value="1"/>
</dbReference>
<feature type="chain" id="PRO_5042261771" evidence="4">
    <location>
        <begin position="32"/>
        <end position="444"/>
    </location>
</feature>
<dbReference type="GO" id="GO:0046872">
    <property type="term" value="F:metal ion binding"/>
    <property type="evidence" value="ECO:0007669"/>
    <property type="project" value="UniProtKB-KW"/>
</dbReference>
<dbReference type="GO" id="GO:0009272">
    <property type="term" value="P:fungal-type cell wall biogenesis"/>
    <property type="evidence" value="ECO:0007669"/>
    <property type="project" value="UniProtKB-ARBA"/>
</dbReference>
<comment type="caution">
    <text evidence="6">The sequence shown here is derived from an EMBL/GenBank/DDBJ whole genome shotgun (WGS) entry which is preliminary data.</text>
</comment>
<gene>
    <name evidence="6" type="primary">CDA2_1</name>
    <name evidence="6" type="ORF">HDU87_001298</name>
</gene>
<feature type="signal peptide" evidence="4">
    <location>
        <begin position="1"/>
        <end position="31"/>
    </location>
</feature>
<dbReference type="Gene3D" id="3.20.20.370">
    <property type="entry name" value="Glycoside hydrolase/deacetylase"/>
    <property type="match status" value="1"/>
</dbReference>
<dbReference type="InterPro" id="IPR002509">
    <property type="entry name" value="NODB_dom"/>
</dbReference>
<dbReference type="GO" id="GO:0016020">
    <property type="term" value="C:membrane"/>
    <property type="evidence" value="ECO:0007669"/>
    <property type="project" value="TreeGrafter"/>
</dbReference>
<dbReference type="GO" id="GO:0004099">
    <property type="term" value="F:chitin deacetylase activity"/>
    <property type="evidence" value="ECO:0007669"/>
    <property type="project" value="UniProtKB-ARBA"/>
</dbReference>
<feature type="region of interest" description="Disordered" evidence="3">
    <location>
        <begin position="370"/>
        <end position="410"/>
    </location>
</feature>
<evidence type="ECO:0000313" key="6">
    <source>
        <dbReference type="EMBL" id="KAJ3181169.1"/>
    </source>
</evidence>
<dbReference type="EMBL" id="JADGJQ010000013">
    <property type="protein sequence ID" value="KAJ3181169.1"/>
    <property type="molecule type" value="Genomic_DNA"/>
</dbReference>
<evidence type="ECO:0000256" key="2">
    <source>
        <dbReference type="ARBA" id="ARBA00022801"/>
    </source>
</evidence>
<keyword evidence="2" id="KW-0378">Hydrolase</keyword>
<keyword evidence="7" id="KW-1185">Reference proteome</keyword>
<dbReference type="SUPFAM" id="SSF88713">
    <property type="entry name" value="Glycoside hydrolase/deacetylase"/>
    <property type="match status" value="1"/>
</dbReference>
<dbReference type="PROSITE" id="PS51677">
    <property type="entry name" value="NODB"/>
    <property type="match status" value="1"/>
</dbReference>
<reference evidence="6" key="1">
    <citation type="submission" date="2020-05" db="EMBL/GenBank/DDBJ databases">
        <title>Phylogenomic resolution of chytrid fungi.</title>
        <authorList>
            <person name="Stajich J.E."/>
            <person name="Amses K."/>
            <person name="Simmons R."/>
            <person name="Seto K."/>
            <person name="Myers J."/>
            <person name="Bonds A."/>
            <person name="Quandt C.A."/>
            <person name="Barry K."/>
            <person name="Liu P."/>
            <person name="Grigoriev I."/>
            <person name="Longcore J.E."/>
            <person name="James T.Y."/>
        </authorList>
    </citation>
    <scope>NUCLEOTIDE SEQUENCE</scope>
    <source>
        <strain evidence="6">JEL0379</strain>
    </source>
</reference>
<proteinExistence type="predicted"/>
<accession>A0AAD5TSH0</accession>
<evidence type="ECO:0000313" key="7">
    <source>
        <dbReference type="Proteomes" id="UP001212152"/>
    </source>
</evidence>
<dbReference type="Proteomes" id="UP001212152">
    <property type="component" value="Unassembled WGS sequence"/>
</dbReference>
<dbReference type="GO" id="GO:0005975">
    <property type="term" value="P:carbohydrate metabolic process"/>
    <property type="evidence" value="ECO:0007669"/>
    <property type="project" value="InterPro"/>
</dbReference>
<sequence length="444" mass="44923">MFSSLIIRSSLLTLVASHAVVALSAVPTASAAVAASTTRAAQTAGPDPTLAAAAGAASYPYMPVNAWPDPDQTKGPINLPALLNSPLVLDGLKRVQAIVPAALLNVAVASTQAVLGDGTINYVGDATAAGMCWGEDQCYRTVAANGYEPDITACPAANTWGLTFDDGPTDAVDSTNATDLVTSDLTAALKAINTHATMFVVGSQSYYHPQDVLAMYQAGHEIAVHTWTHAALTTISNAQIIAEVLYGEAMITRIIGVRPRFFRPPYRTILWGPNYDSGDSHGATAAQVLATAQSWIKPGPGFITLDHNIEATTTAMSVSVVKMIQAMKANNTFPLSVMAVGECLGLTPYISPSGAALSTASSAAASTAKTAASTSSTGSHTSTAVVPGATTSSSPTSTSTAKTTAKTTPTNTAADVTNAASGQKGVAGIVGAVGAAALAAGLAL</sequence>
<organism evidence="6 7">
    <name type="scientific">Geranomyces variabilis</name>
    <dbReference type="NCBI Taxonomy" id="109894"/>
    <lineage>
        <taxon>Eukaryota</taxon>
        <taxon>Fungi</taxon>
        <taxon>Fungi incertae sedis</taxon>
        <taxon>Chytridiomycota</taxon>
        <taxon>Chytridiomycota incertae sedis</taxon>
        <taxon>Chytridiomycetes</taxon>
        <taxon>Spizellomycetales</taxon>
        <taxon>Powellomycetaceae</taxon>
        <taxon>Geranomyces</taxon>
    </lineage>
</organism>
<name>A0AAD5TSH0_9FUNG</name>
<keyword evidence="1" id="KW-0479">Metal-binding</keyword>
<dbReference type="AlphaFoldDB" id="A0AAD5TSH0"/>
<dbReference type="PANTHER" id="PTHR10587:SF133">
    <property type="entry name" value="CHITIN DEACETYLASE 1-RELATED"/>
    <property type="match status" value="1"/>
</dbReference>
<evidence type="ECO:0000256" key="4">
    <source>
        <dbReference type="SAM" id="SignalP"/>
    </source>
</evidence>
<evidence type="ECO:0000256" key="1">
    <source>
        <dbReference type="ARBA" id="ARBA00022723"/>
    </source>
</evidence>
<keyword evidence="4" id="KW-0732">Signal</keyword>
<dbReference type="InterPro" id="IPR050248">
    <property type="entry name" value="Polysacc_deacetylase_ArnD"/>
</dbReference>
<evidence type="ECO:0000256" key="3">
    <source>
        <dbReference type="SAM" id="MobiDB-lite"/>
    </source>
</evidence>
<feature type="domain" description="NodB homology" evidence="5">
    <location>
        <begin position="158"/>
        <end position="266"/>
    </location>
</feature>
<dbReference type="Pfam" id="PF01522">
    <property type="entry name" value="Polysacc_deac_1"/>
    <property type="match status" value="1"/>
</dbReference>